<name>A0A2K2DMU7_BRADI</name>
<accession>A0A2K2DMU7</accession>
<reference evidence="2 3" key="1">
    <citation type="journal article" date="2010" name="Nature">
        <title>Genome sequencing and analysis of the model grass Brachypodium distachyon.</title>
        <authorList>
            <consortium name="International Brachypodium Initiative"/>
        </authorList>
    </citation>
    <scope>NUCLEOTIDE SEQUENCE [LARGE SCALE GENOMIC DNA]</scope>
    <source>
        <strain evidence="2 3">Bd21</strain>
    </source>
</reference>
<dbReference type="EnsemblPlants" id="PNT75608">
    <property type="protein sequence ID" value="PNT75608"/>
    <property type="gene ID" value="BRADI_1g35573v3"/>
</dbReference>
<dbReference type="PANTHER" id="PTHR48130:SF11">
    <property type="entry name" value="OS12G0467600 PROTEIN"/>
    <property type="match status" value="1"/>
</dbReference>
<gene>
    <name evidence="2" type="ORF">BRADI_1g35573v3</name>
</gene>
<evidence type="ECO:0000313" key="2">
    <source>
        <dbReference type="EMBL" id="PNT75608.1"/>
    </source>
</evidence>
<dbReference type="Proteomes" id="UP000008810">
    <property type="component" value="Chromosome 1"/>
</dbReference>
<dbReference type="PANTHER" id="PTHR48130">
    <property type="entry name" value="OS12G0467600 PROTEIN"/>
    <property type="match status" value="1"/>
</dbReference>
<feature type="region of interest" description="Disordered" evidence="1">
    <location>
        <begin position="173"/>
        <end position="199"/>
    </location>
</feature>
<dbReference type="InParanoid" id="A0A2K2DMU7"/>
<evidence type="ECO:0008006" key="5">
    <source>
        <dbReference type="Google" id="ProtNLM"/>
    </source>
</evidence>
<evidence type="ECO:0000313" key="4">
    <source>
        <dbReference type="Proteomes" id="UP000008810"/>
    </source>
</evidence>
<dbReference type="EMBL" id="CM000880">
    <property type="protein sequence ID" value="PNT75608.1"/>
    <property type="molecule type" value="Genomic_DNA"/>
</dbReference>
<evidence type="ECO:0000256" key="1">
    <source>
        <dbReference type="SAM" id="MobiDB-lite"/>
    </source>
</evidence>
<proteinExistence type="predicted"/>
<evidence type="ECO:0000313" key="3">
    <source>
        <dbReference type="EnsemblPlants" id="PNT75608"/>
    </source>
</evidence>
<dbReference type="AlphaFoldDB" id="A0A2K2DMU7"/>
<organism evidence="2">
    <name type="scientific">Brachypodium distachyon</name>
    <name type="common">Purple false brome</name>
    <name type="synonym">Trachynia distachya</name>
    <dbReference type="NCBI Taxonomy" id="15368"/>
    <lineage>
        <taxon>Eukaryota</taxon>
        <taxon>Viridiplantae</taxon>
        <taxon>Streptophyta</taxon>
        <taxon>Embryophyta</taxon>
        <taxon>Tracheophyta</taxon>
        <taxon>Spermatophyta</taxon>
        <taxon>Magnoliopsida</taxon>
        <taxon>Liliopsida</taxon>
        <taxon>Poales</taxon>
        <taxon>Poaceae</taxon>
        <taxon>BOP clade</taxon>
        <taxon>Pooideae</taxon>
        <taxon>Stipodae</taxon>
        <taxon>Brachypodieae</taxon>
        <taxon>Brachypodium</taxon>
    </lineage>
</organism>
<dbReference type="Gramene" id="PNT75608">
    <property type="protein sequence ID" value="PNT75608"/>
    <property type="gene ID" value="BRADI_1g35573v3"/>
</dbReference>
<keyword evidence="4" id="KW-1185">Reference proteome</keyword>
<feature type="compositionally biased region" description="Low complexity" evidence="1">
    <location>
        <begin position="46"/>
        <end position="58"/>
    </location>
</feature>
<reference evidence="3" key="3">
    <citation type="submission" date="2018-08" db="UniProtKB">
        <authorList>
            <consortium name="EnsemblPlants"/>
        </authorList>
    </citation>
    <scope>IDENTIFICATION</scope>
    <source>
        <strain evidence="3">cv. Bd21</strain>
    </source>
</reference>
<sequence>MSPVAAPSGGPSQRPVEARRTRHLPLVGAAVARSRRRQSWVEKMSRTSSASPSSPWLSGAVVRPTCKKRENGNFRREFVKCESRPQEGKVLRQCTFFMWMDAYVEKLQVDGFLQGCEMGRAREMGERKEEVKKGLSVKKIGEHGHDGIGVTLPRTRGTGRSLKGEWAASPIRALSRNGEGAASPIRALSNGERAASRRC</sequence>
<protein>
    <recommendedName>
        <fullName evidence="5">Zinc finger GRF-type domain-containing protein</fullName>
    </recommendedName>
</protein>
<reference evidence="2" key="2">
    <citation type="submission" date="2017-06" db="EMBL/GenBank/DDBJ databases">
        <title>WGS assembly of Brachypodium distachyon.</title>
        <authorList>
            <consortium name="The International Brachypodium Initiative"/>
            <person name="Lucas S."/>
            <person name="Harmon-Smith M."/>
            <person name="Lail K."/>
            <person name="Tice H."/>
            <person name="Grimwood J."/>
            <person name="Bruce D."/>
            <person name="Barry K."/>
            <person name="Shu S."/>
            <person name="Lindquist E."/>
            <person name="Wang M."/>
            <person name="Pitluck S."/>
            <person name="Vogel J.P."/>
            <person name="Garvin D.F."/>
            <person name="Mockler T.C."/>
            <person name="Schmutz J."/>
            <person name="Rokhsar D."/>
            <person name="Bevan M.W."/>
        </authorList>
    </citation>
    <scope>NUCLEOTIDE SEQUENCE</scope>
    <source>
        <strain evidence="2">Bd21</strain>
    </source>
</reference>
<feature type="region of interest" description="Disordered" evidence="1">
    <location>
        <begin position="1"/>
        <end position="58"/>
    </location>
</feature>